<proteinExistence type="predicted"/>
<dbReference type="GO" id="GO:0005737">
    <property type="term" value="C:cytoplasm"/>
    <property type="evidence" value="ECO:0007669"/>
    <property type="project" value="TreeGrafter"/>
</dbReference>
<dbReference type="Gene3D" id="3.80.10.10">
    <property type="entry name" value="Ribonuclease Inhibitor"/>
    <property type="match status" value="1"/>
</dbReference>
<dbReference type="PANTHER" id="PTHR13382">
    <property type="entry name" value="MITOCHONDRIAL ATP SYNTHASE COUPLING FACTOR B"/>
    <property type="match status" value="1"/>
</dbReference>
<organism evidence="2 3">
    <name type="scientific">Absidia repens</name>
    <dbReference type="NCBI Taxonomy" id="90262"/>
    <lineage>
        <taxon>Eukaryota</taxon>
        <taxon>Fungi</taxon>
        <taxon>Fungi incertae sedis</taxon>
        <taxon>Mucoromycota</taxon>
        <taxon>Mucoromycotina</taxon>
        <taxon>Mucoromycetes</taxon>
        <taxon>Mucorales</taxon>
        <taxon>Cunninghamellaceae</taxon>
        <taxon>Absidia</taxon>
    </lineage>
</organism>
<evidence type="ECO:0000259" key="1">
    <source>
        <dbReference type="PROSITE" id="PS50181"/>
    </source>
</evidence>
<evidence type="ECO:0000313" key="3">
    <source>
        <dbReference type="Proteomes" id="UP000193560"/>
    </source>
</evidence>
<name>A0A1X2HZ27_9FUNG</name>
<dbReference type="AlphaFoldDB" id="A0A1X2HZ27"/>
<dbReference type="InterPro" id="IPR032675">
    <property type="entry name" value="LRR_dom_sf"/>
</dbReference>
<dbReference type="PROSITE" id="PS50181">
    <property type="entry name" value="FBOX"/>
    <property type="match status" value="1"/>
</dbReference>
<protein>
    <recommendedName>
        <fullName evidence="1">F-box domain-containing protein</fullName>
    </recommendedName>
</protein>
<accession>A0A1X2HZ27</accession>
<gene>
    <name evidence="2" type="ORF">BCR42DRAFT_427955</name>
</gene>
<dbReference type="InterPro" id="IPR036047">
    <property type="entry name" value="F-box-like_dom_sf"/>
</dbReference>
<evidence type="ECO:0000313" key="2">
    <source>
        <dbReference type="EMBL" id="ORZ05601.1"/>
    </source>
</evidence>
<sequence length="381" mass="42535">MGHIDHFPSEVISLILNHVDRKSLHACTLINKSFSSEVIPLLWRHLDINSNDVLASITTILEEASGSLMGESVRSVIIASKLLSDDDLLSFVKHVPLLNSLTLREASNITDESIVRVPLYVPHLTHLSLRSAHITQLSMEAMARHWQHQLGSLELIACNDLNYNLYASLLQYTALKELNIIQCYLDETVERTCDTIQEAAAWNVMALPHLTHLFIRQYKANYAPFLAALCTAPAWPRLTHLDLEPCYAMTDAMAIALIQSHPNLTSLSLVDGPQLTDKTLDAIVKYLPNIIEVGLCGDPGITPDGLRRLVKTCRRLEYVDCTECKIYPHHFPDVDRNFMEFDTGCGTDNYSWYVSALYGGAFDGGARGLDDNMIKAVSKTT</sequence>
<keyword evidence="3" id="KW-1185">Reference proteome</keyword>
<dbReference type="STRING" id="90262.A0A1X2HZ27"/>
<comment type="caution">
    <text evidence="2">The sequence shown here is derived from an EMBL/GenBank/DDBJ whole genome shotgun (WGS) entry which is preliminary data.</text>
</comment>
<dbReference type="SUPFAM" id="SSF52047">
    <property type="entry name" value="RNI-like"/>
    <property type="match status" value="1"/>
</dbReference>
<dbReference type="SUPFAM" id="SSF81383">
    <property type="entry name" value="F-box domain"/>
    <property type="match status" value="1"/>
</dbReference>
<dbReference type="Proteomes" id="UP000193560">
    <property type="component" value="Unassembled WGS sequence"/>
</dbReference>
<feature type="domain" description="F-box" evidence="1">
    <location>
        <begin position="1"/>
        <end position="46"/>
    </location>
</feature>
<dbReference type="OrthoDB" id="2354556at2759"/>
<dbReference type="InterPro" id="IPR001810">
    <property type="entry name" value="F-box_dom"/>
</dbReference>
<dbReference type="InterPro" id="IPR050648">
    <property type="entry name" value="F-box_LRR-repeat"/>
</dbReference>
<dbReference type="EMBL" id="MCGE01000043">
    <property type="protein sequence ID" value="ORZ05601.1"/>
    <property type="molecule type" value="Genomic_DNA"/>
</dbReference>
<reference evidence="2 3" key="1">
    <citation type="submission" date="2016-07" db="EMBL/GenBank/DDBJ databases">
        <title>Pervasive Adenine N6-methylation of Active Genes in Fungi.</title>
        <authorList>
            <consortium name="DOE Joint Genome Institute"/>
            <person name="Mondo S.J."/>
            <person name="Dannebaum R.O."/>
            <person name="Kuo R.C."/>
            <person name="Labutti K."/>
            <person name="Haridas S."/>
            <person name="Kuo A."/>
            <person name="Salamov A."/>
            <person name="Ahrendt S.R."/>
            <person name="Lipzen A."/>
            <person name="Sullivan W."/>
            <person name="Andreopoulos W.B."/>
            <person name="Clum A."/>
            <person name="Lindquist E."/>
            <person name="Daum C."/>
            <person name="Ramamoorthy G.K."/>
            <person name="Gryganskyi A."/>
            <person name="Culley D."/>
            <person name="Magnuson J.K."/>
            <person name="James T.Y."/>
            <person name="O'Malley M.A."/>
            <person name="Stajich J.E."/>
            <person name="Spatafora J.W."/>
            <person name="Visel A."/>
            <person name="Grigoriev I.V."/>
        </authorList>
    </citation>
    <scope>NUCLEOTIDE SEQUENCE [LARGE SCALE GENOMIC DNA]</scope>
    <source>
        <strain evidence="2 3">NRRL 1336</strain>
    </source>
</reference>
<dbReference type="InterPro" id="IPR006553">
    <property type="entry name" value="Leu-rich_rpt_Cys-con_subtyp"/>
</dbReference>
<dbReference type="SMART" id="SM00367">
    <property type="entry name" value="LRR_CC"/>
    <property type="match status" value="5"/>
</dbReference>